<feature type="non-terminal residue" evidence="2">
    <location>
        <position position="1"/>
    </location>
</feature>
<reference evidence="3" key="1">
    <citation type="submission" date="2023-07" db="EMBL/GenBank/DDBJ databases">
        <title>Conexibacter stalactiti sp. nov., isolated from stalactites in a lava cave and emended description of the genus Conexibacter.</title>
        <authorList>
            <person name="Lee S.D."/>
        </authorList>
    </citation>
    <scope>NUCLEOTIDE SEQUENCE [LARGE SCALE GENOMIC DNA]</scope>
    <source>
        <strain evidence="3">KCTC 39840</strain>
    </source>
</reference>
<dbReference type="PANTHER" id="PTHR13802">
    <property type="entry name" value="MUCIN 4-RELATED"/>
    <property type="match status" value="1"/>
</dbReference>
<dbReference type="EMBL" id="JAWSTH010000175">
    <property type="protein sequence ID" value="MDW5598748.1"/>
    <property type="molecule type" value="Genomic_DNA"/>
</dbReference>
<keyword evidence="3" id="KW-1185">Reference proteome</keyword>
<protein>
    <submittedName>
        <fullName evidence="2">VWD domain-containing protein</fullName>
    </submittedName>
</protein>
<organism evidence="2 3">
    <name type="scientific">Conexibacter stalactiti</name>
    <dbReference type="NCBI Taxonomy" id="1940611"/>
    <lineage>
        <taxon>Bacteria</taxon>
        <taxon>Bacillati</taxon>
        <taxon>Actinomycetota</taxon>
        <taxon>Thermoleophilia</taxon>
        <taxon>Solirubrobacterales</taxon>
        <taxon>Conexibacteraceae</taxon>
        <taxon>Conexibacter</taxon>
    </lineage>
</organism>
<dbReference type="Pfam" id="PF00094">
    <property type="entry name" value="VWD"/>
    <property type="match status" value="1"/>
</dbReference>
<dbReference type="RefSeq" id="WP_318601322.1">
    <property type="nucleotide sequence ID" value="NZ_JAWSTH010000175.1"/>
</dbReference>
<dbReference type="PANTHER" id="PTHR13802:SF52">
    <property type="entry name" value="MUCIN-4"/>
    <property type="match status" value="1"/>
</dbReference>
<name>A0ABU4HZM0_9ACTN</name>
<dbReference type="PROSITE" id="PS51233">
    <property type="entry name" value="VWFD"/>
    <property type="match status" value="1"/>
</dbReference>
<gene>
    <name evidence="2" type="ORF">R7226_30595</name>
</gene>
<evidence type="ECO:0000259" key="1">
    <source>
        <dbReference type="PROSITE" id="PS51233"/>
    </source>
</evidence>
<dbReference type="SMART" id="SM00216">
    <property type="entry name" value="VWD"/>
    <property type="match status" value="1"/>
</dbReference>
<dbReference type="InterPro" id="IPR001846">
    <property type="entry name" value="VWF_type-D"/>
</dbReference>
<dbReference type="Proteomes" id="UP001284601">
    <property type="component" value="Unassembled WGS sequence"/>
</dbReference>
<dbReference type="InterPro" id="IPR051495">
    <property type="entry name" value="Epithelial_Barrier/Signaling"/>
</dbReference>
<evidence type="ECO:0000313" key="3">
    <source>
        <dbReference type="Proteomes" id="UP001284601"/>
    </source>
</evidence>
<feature type="domain" description="VWFD" evidence="1">
    <location>
        <begin position="538"/>
        <end position="751"/>
    </location>
</feature>
<evidence type="ECO:0000313" key="2">
    <source>
        <dbReference type="EMBL" id="MDW5598748.1"/>
    </source>
</evidence>
<accession>A0ABU4HZM0</accession>
<sequence length="1187" mass="124379">PAAPRGASARSRAGTAVRDLGDGARLWIAADRRGATATIVLREEAAIAVVRLRLPGRGQGPTAVAGARGFASALAAKAARSQATTPFQATLDGIGADGSITPGLALRAFAIAYGPLPGIARPRGRELGAPESATLAMQLVARVWDRITPAQRAAVERRIGAVHGGAGAAATARAGAAGGSGPTARTSAAPLIPSPRFQAMADRYKAIYAAKLPGVNPVIRVFTTADQITDSRGNVAWADALPLNAADQWGVGAQAYCRVRVPPAGQARAGGPFFQLIMAHEVFHCFQFQIMAAWRQRSAWLIEGMADWAATSVVSTSAAVGDGPYRLYLQTADAPAFSRAYDGTGVWHWLDQSHGIGSLWPNVPLILNAPDDGAAFVLAGGGDLSFQDSWASAAMRFEGAGSWWRQTRPYALPRLNPRAPLATITADTTLDTVKYQAKLGAVLADGRQPLVGIVGMSGRTRAGSPTQDFGVLDAEKFFCYGSCKCPPGRSGEIPPHTRVQRPVAIGVSGGALPGSARIDYHSLDEYCRRRERRRGPSGPAESNGDPHLTTFDGLHFDFQAAGEFLLAKGGDLEIQARQEPYGNSRTVTVNTQIAARVGDRRVTVSPGAGKDDPPVVRIDGQPDPLPAGSSRPFGGGTLARESGADGWVDVTWPDGSTLVVRPVGKWGVATVMTLAGERAGKVSGVLGDFDGRPGNDLANRGGRAIPYTVRATDGWSGLTRYEVVEEFEERFFDALYDRFAEAWRIEQRASLFDYGPGQSTRTFTLRRVPAKPVGPEELRRQQRAEAERICRAAGVTQPGPLADCIVDVAATGNAAFAEDAKLAQDAASVLWQRLPVGDQITGRISVARAGDGALVVGWNRDAGSNVRQLGAVRIDSAGRAGGEETIAAADGSVGLYTAADGNVRALSAEIPLNGNSSGVYQYARDGAGAWGPLGLVTGFGTSYASAPVGLGLPDGTPVTVSPMAGVSRVFRGAPAVDDGAWVPVPEGCYGSSPSIARDGASGAVWIAWLQWDCPQVGIFAAQYDPATGGFGAPVQAPGSNWGSGNYPNLSLDEQVALTARPGRDGLWLAYEAGERGNVSLWRISAPSATTIARRDTAARNVRISADGGDGRLWVLWTESNRYWVQRTDGAGALDGAARPVAVPRNDSGDILRLSEAQISARGGGLDIVHALRRGDTPGALSYARIAP</sequence>
<proteinExistence type="predicted"/>
<comment type="caution">
    <text evidence="2">The sequence shown here is derived from an EMBL/GenBank/DDBJ whole genome shotgun (WGS) entry which is preliminary data.</text>
</comment>